<dbReference type="AlphaFoldDB" id="A0A383F305"/>
<accession>A0A383F305</accession>
<dbReference type="EMBL" id="UINC01231112">
    <property type="protein sequence ID" value="SVE63517.1"/>
    <property type="molecule type" value="Genomic_DNA"/>
</dbReference>
<sequence>MNLLRTFIFTTNHGDEIEIKTWFREQAILEFAEQYQIVGTCTYIPTVWVKLEEKSPLVNSELEMSK</sequence>
<gene>
    <name evidence="1" type="ORF">METZ01_LOCUS516371</name>
</gene>
<proteinExistence type="predicted"/>
<evidence type="ECO:0000313" key="1">
    <source>
        <dbReference type="EMBL" id="SVE63517.1"/>
    </source>
</evidence>
<protein>
    <submittedName>
        <fullName evidence="1">Uncharacterized protein</fullName>
    </submittedName>
</protein>
<organism evidence="1">
    <name type="scientific">marine metagenome</name>
    <dbReference type="NCBI Taxonomy" id="408172"/>
    <lineage>
        <taxon>unclassified sequences</taxon>
        <taxon>metagenomes</taxon>
        <taxon>ecological metagenomes</taxon>
    </lineage>
</organism>
<name>A0A383F305_9ZZZZ</name>
<reference evidence="1" key="1">
    <citation type="submission" date="2018-05" db="EMBL/GenBank/DDBJ databases">
        <authorList>
            <person name="Lanie J.A."/>
            <person name="Ng W.-L."/>
            <person name="Kazmierczak K.M."/>
            <person name="Andrzejewski T.M."/>
            <person name="Davidsen T.M."/>
            <person name="Wayne K.J."/>
            <person name="Tettelin H."/>
            <person name="Glass J.I."/>
            <person name="Rusch D."/>
            <person name="Podicherti R."/>
            <person name="Tsui H.-C.T."/>
            <person name="Winkler M.E."/>
        </authorList>
    </citation>
    <scope>NUCLEOTIDE SEQUENCE</scope>
</reference>